<evidence type="ECO:0000313" key="4">
    <source>
        <dbReference type="Proteomes" id="UP001268610"/>
    </source>
</evidence>
<dbReference type="InterPro" id="IPR004805">
    <property type="entry name" value="DnaE2/DnaE/PolC"/>
</dbReference>
<dbReference type="PANTHER" id="PTHR32294">
    <property type="entry name" value="DNA POLYMERASE III SUBUNIT ALPHA"/>
    <property type="match status" value="1"/>
</dbReference>
<feature type="domain" description="Polymerase/histidinol phosphatase N-terminal" evidence="2">
    <location>
        <begin position="4"/>
        <end position="71"/>
    </location>
</feature>
<comment type="caution">
    <text evidence="3">The sequence shown here is derived from an EMBL/GenBank/DDBJ whole genome shotgun (WGS) entry which is preliminary data.</text>
</comment>
<dbReference type="PANTHER" id="PTHR32294:SF0">
    <property type="entry name" value="DNA POLYMERASE III SUBUNIT ALPHA"/>
    <property type="match status" value="1"/>
</dbReference>
<dbReference type="SMART" id="SM00481">
    <property type="entry name" value="POLIIIAc"/>
    <property type="match status" value="1"/>
</dbReference>
<reference evidence="3" key="1">
    <citation type="submission" date="2023-04" db="EMBL/GenBank/DDBJ databases">
        <title>Genomic characterization of faba bean (Vicia faba) microsymbionts in Mexican soils.</title>
        <authorList>
            <person name="Rivera Orduna F.N."/>
            <person name="Guevara-Luna J."/>
            <person name="Yan J."/>
            <person name="Arroyo-Herrera I."/>
            <person name="Li Y."/>
            <person name="Vasquez-Murrieta M.S."/>
            <person name="Wang E.T."/>
        </authorList>
    </citation>
    <scope>NUCLEOTIDE SEQUENCE</scope>
    <source>
        <strain evidence="3">CH26</strain>
    </source>
</reference>
<dbReference type="Pfam" id="PF02811">
    <property type="entry name" value="PHP"/>
    <property type="match status" value="1"/>
</dbReference>
<dbReference type="AlphaFoldDB" id="A0AAJ2H6M1"/>
<dbReference type="InterPro" id="IPR003141">
    <property type="entry name" value="Pol/His_phosphatase_N"/>
</dbReference>
<dbReference type="SUPFAM" id="SSF89550">
    <property type="entry name" value="PHP domain-like"/>
    <property type="match status" value="1"/>
</dbReference>
<protein>
    <recommendedName>
        <fullName evidence="1">DNA polymerase III subunit alpha</fullName>
    </recommendedName>
</protein>
<dbReference type="EMBL" id="JAVLSF010001132">
    <property type="protein sequence ID" value="MDR9778721.1"/>
    <property type="molecule type" value="Genomic_DNA"/>
</dbReference>
<sequence length="76" mass="8213">MSFVHLGVHSEFSIVDSIVRIPALVQTAAQDHMPALALTDLSNLYAAVKFYKACLGKGIKPILGSEIRLCDDKGRA</sequence>
<feature type="non-terminal residue" evidence="3">
    <location>
        <position position="76"/>
    </location>
</feature>
<dbReference type="GO" id="GO:0008408">
    <property type="term" value="F:3'-5' exonuclease activity"/>
    <property type="evidence" value="ECO:0007669"/>
    <property type="project" value="InterPro"/>
</dbReference>
<name>A0AAJ2H6M1_9HYPH</name>
<evidence type="ECO:0000256" key="1">
    <source>
        <dbReference type="ARBA" id="ARBA00019114"/>
    </source>
</evidence>
<dbReference type="GO" id="GO:0006260">
    <property type="term" value="P:DNA replication"/>
    <property type="evidence" value="ECO:0007669"/>
    <property type="project" value="InterPro"/>
</dbReference>
<dbReference type="Gene3D" id="3.20.20.140">
    <property type="entry name" value="Metal-dependent hydrolases"/>
    <property type="match status" value="1"/>
</dbReference>
<evidence type="ECO:0000313" key="3">
    <source>
        <dbReference type="EMBL" id="MDR9778721.1"/>
    </source>
</evidence>
<dbReference type="InterPro" id="IPR004013">
    <property type="entry name" value="PHP_dom"/>
</dbReference>
<organism evidence="3 4">
    <name type="scientific">Rhizobium hidalgonense</name>
    <dbReference type="NCBI Taxonomy" id="1538159"/>
    <lineage>
        <taxon>Bacteria</taxon>
        <taxon>Pseudomonadati</taxon>
        <taxon>Pseudomonadota</taxon>
        <taxon>Alphaproteobacteria</taxon>
        <taxon>Hyphomicrobiales</taxon>
        <taxon>Rhizobiaceae</taxon>
        <taxon>Rhizobium/Agrobacterium group</taxon>
        <taxon>Rhizobium</taxon>
    </lineage>
</organism>
<proteinExistence type="predicted"/>
<dbReference type="InterPro" id="IPR016195">
    <property type="entry name" value="Pol/histidinol_Pase-like"/>
</dbReference>
<dbReference type="RefSeq" id="WP_310866718.1">
    <property type="nucleotide sequence ID" value="NZ_JAVLSF010001132.1"/>
</dbReference>
<dbReference type="Proteomes" id="UP001268610">
    <property type="component" value="Unassembled WGS sequence"/>
</dbReference>
<evidence type="ECO:0000259" key="2">
    <source>
        <dbReference type="SMART" id="SM00481"/>
    </source>
</evidence>
<accession>A0AAJ2H6M1</accession>
<gene>
    <name evidence="3" type="ORF">RJJ65_39950</name>
</gene>